<reference evidence="9 10" key="1">
    <citation type="journal article" date="2017" name="Nature">
        <title>The Apostasia genome and the evolution of orchids.</title>
        <authorList>
            <person name="Zhang G.Q."/>
            <person name="Liu K.W."/>
            <person name="Li Z."/>
            <person name="Lohaus R."/>
            <person name="Hsiao Y.Y."/>
            <person name="Niu S.C."/>
            <person name="Wang J.Y."/>
            <person name="Lin Y.C."/>
            <person name="Xu Q."/>
            <person name="Chen L.J."/>
            <person name="Yoshida K."/>
            <person name="Fujiwara S."/>
            <person name="Wang Z.W."/>
            <person name="Zhang Y.Q."/>
            <person name="Mitsuda N."/>
            <person name="Wang M."/>
            <person name="Liu G.H."/>
            <person name="Pecoraro L."/>
            <person name="Huang H.X."/>
            <person name="Xiao X.J."/>
            <person name="Lin M."/>
            <person name="Wu X.Y."/>
            <person name="Wu W.L."/>
            <person name="Chen Y.Y."/>
            <person name="Chang S.B."/>
            <person name="Sakamoto S."/>
            <person name="Ohme-Takagi M."/>
            <person name="Yagi M."/>
            <person name="Zeng S.J."/>
            <person name="Shen C.Y."/>
            <person name="Yeh C.M."/>
            <person name="Luo Y.B."/>
            <person name="Tsai W.C."/>
            <person name="Van de Peer Y."/>
            <person name="Liu Z.J."/>
        </authorList>
    </citation>
    <scope>NUCLEOTIDE SEQUENCE [LARGE SCALE GENOMIC DNA]</scope>
    <source>
        <strain evidence="10">cv. Shenzhen</strain>
        <tissue evidence="9">Stem</tissue>
    </source>
</reference>
<evidence type="ECO:0000256" key="3">
    <source>
        <dbReference type="ARBA" id="ARBA00022679"/>
    </source>
</evidence>
<keyword evidence="4 5" id="KW-0949">S-adenosyl-L-methionine</keyword>
<dbReference type="PANTHER" id="PTHR12315:SF0">
    <property type="entry name" value="7SK SNRNA METHYLPHOSPHATE CAPPING ENZYME"/>
    <property type="match status" value="1"/>
</dbReference>
<keyword evidence="10" id="KW-1185">Reference proteome</keyword>
<proteinExistence type="inferred from homology"/>
<dbReference type="GO" id="GO:0032259">
    <property type="term" value="P:methylation"/>
    <property type="evidence" value="ECO:0007669"/>
    <property type="project" value="UniProtKB-KW"/>
</dbReference>
<protein>
    <recommendedName>
        <fullName evidence="6">RNA methyltransferase</fullName>
        <ecNumber evidence="6">2.1.1.-</ecNumber>
    </recommendedName>
</protein>
<evidence type="ECO:0000256" key="7">
    <source>
        <dbReference type="SAM" id="MobiDB-lite"/>
    </source>
</evidence>
<dbReference type="STRING" id="1088818.A0A2I0AKM9"/>
<dbReference type="InterPro" id="IPR024160">
    <property type="entry name" value="BIN3_SAM-bd_dom"/>
</dbReference>
<dbReference type="InterPro" id="IPR029063">
    <property type="entry name" value="SAM-dependent_MTases_sf"/>
</dbReference>
<name>A0A2I0AKM9_9ASPA</name>
<dbReference type="SUPFAM" id="SSF53335">
    <property type="entry name" value="S-adenosyl-L-methionine-dependent methyltransferases"/>
    <property type="match status" value="1"/>
</dbReference>
<dbReference type="Gene3D" id="3.40.50.150">
    <property type="entry name" value="Vaccinia Virus protein VP39"/>
    <property type="match status" value="1"/>
</dbReference>
<keyword evidence="3 6" id="KW-0808">Transferase</keyword>
<evidence type="ECO:0000256" key="6">
    <source>
        <dbReference type="RuleBase" id="RU367087"/>
    </source>
</evidence>
<evidence type="ECO:0000256" key="4">
    <source>
        <dbReference type="ARBA" id="ARBA00022691"/>
    </source>
</evidence>
<dbReference type="CDD" id="cd02440">
    <property type="entry name" value="AdoMet_MTases"/>
    <property type="match status" value="1"/>
</dbReference>
<organism evidence="9 10">
    <name type="scientific">Apostasia shenzhenica</name>
    <dbReference type="NCBI Taxonomy" id="1088818"/>
    <lineage>
        <taxon>Eukaryota</taxon>
        <taxon>Viridiplantae</taxon>
        <taxon>Streptophyta</taxon>
        <taxon>Embryophyta</taxon>
        <taxon>Tracheophyta</taxon>
        <taxon>Spermatophyta</taxon>
        <taxon>Magnoliopsida</taxon>
        <taxon>Liliopsida</taxon>
        <taxon>Asparagales</taxon>
        <taxon>Orchidaceae</taxon>
        <taxon>Apostasioideae</taxon>
        <taxon>Apostasia</taxon>
    </lineage>
</organism>
<feature type="compositionally biased region" description="Basic and acidic residues" evidence="7">
    <location>
        <begin position="1"/>
        <end position="17"/>
    </location>
</feature>
<accession>A0A2I0AKM9</accession>
<dbReference type="OrthoDB" id="10017101at2759"/>
<dbReference type="GO" id="GO:0040031">
    <property type="term" value="P:snRNA modification"/>
    <property type="evidence" value="ECO:0007669"/>
    <property type="project" value="TreeGrafter"/>
</dbReference>
<evidence type="ECO:0000313" key="10">
    <source>
        <dbReference type="Proteomes" id="UP000236161"/>
    </source>
</evidence>
<gene>
    <name evidence="9" type="ORF">AXF42_Ash015599</name>
</gene>
<evidence type="ECO:0000256" key="5">
    <source>
        <dbReference type="PROSITE-ProRule" id="PRU00848"/>
    </source>
</evidence>
<dbReference type="EC" id="2.1.1.-" evidence="6"/>
<dbReference type="GO" id="GO:0017069">
    <property type="term" value="F:snRNA binding"/>
    <property type="evidence" value="ECO:0007669"/>
    <property type="project" value="TreeGrafter"/>
</dbReference>
<dbReference type="Pfam" id="PF06859">
    <property type="entry name" value="Bin3"/>
    <property type="match status" value="1"/>
</dbReference>
<keyword evidence="2 6" id="KW-0489">Methyltransferase</keyword>
<dbReference type="InterPro" id="IPR010675">
    <property type="entry name" value="Bin3_C"/>
</dbReference>
<dbReference type="PANTHER" id="PTHR12315">
    <property type="entry name" value="BICOID-INTERACTING PROTEIN RELATED"/>
    <property type="match status" value="1"/>
</dbReference>
<dbReference type="Proteomes" id="UP000236161">
    <property type="component" value="Unassembled WGS sequence"/>
</dbReference>
<dbReference type="PROSITE" id="PS51515">
    <property type="entry name" value="BIN3_SAM"/>
    <property type="match status" value="1"/>
</dbReference>
<sequence>MKVENEGSDEKSQEKRSKSLLMQLENEESVEKKQEKSTKIKKRKEIFVYGNYRKYYGYRLDRSMEEDPRLKVFKSEWFVDKDCLDIGCNQGLVTISIAQKFLCRSMVGIDIDKGLIEDAKGNLRNAVRRRLNRHTTPKDSISEDVNEKFLSKPQLSDVVDLNSIRFSSSPVDQDHLKRVLFHCENFIEDIHVCPEKYDTVLCLSVTKWIHLNWGDDGVLTLFAKIWRLLKPGGVLLLEPQPWSSYRRKRQVSETARSNFNDIQIHPCLFREILLDKVGFRSADILTEGLSGTVAGFDRPIIVFQK</sequence>
<evidence type="ECO:0000256" key="1">
    <source>
        <dbReference type="ARBA" id="ARBA00008361"/>
    </source>
</evidence>
<feature type="domain" description="Bin3-type SAM" evidence="8">
    <location>
        <begin position="67"/>
        <end position="305"/>
    </location>
</feature>
<feature type="region of interest" description="Disordered" evidence="7">
    <location>
        <begin position="1"/>
        <end position="36"/>
    </location>
</feature>
<comment type="similarity">
    <text evidence="1 6">Belongs to the methyltransferase superfamily.</text>
</comment>
<evidence type="ECO:0000256" key="2">
    <source>
        <dbReference type="ARBA" id="ARBA00022603"/>
    </source>
</evidence>
<dbReference type="AlphaFoldDB" id="A0A2I0AKM9"/>
<evidence type="ECO:0000259" key="8">
    <source>
        <dbReference type="PROSITE" id="PS51515"/>
    </source>
</evidence>
<evidence type="ECO:0000313" key="9">
    <source>
        <dbReference type="EMBL" id="PKA56114.1"/>
    </source>
</evidence>
<dbReference type="EMBL" id="KZ451975">
    <property type="protein sequence ID" value="PKA56114.1"/>
    <property type="molecule type" value="Genomic_DNA"/>
</dbReference>
<dbReference type="GO" id="GO:0008173">
    <property type="term" value="F:RNA methyltransferase activity"/>
    <property type="evidence" value="ECO:0007669"/>
    <property type="project" value="UniProtKB-UniRule"/>
</dbReference>
<dbReference type="GO" id="GO:0008171">
    <property type="term" value="F:O-methyltransferase activity"/>
    <property type="evidence" value="ECO:0007669"/>
    <property type="project" value="UniProtKB-UniRule"/>
</dbReference>
<dbReference type="InterPro" id="IPR039772">
    <property type="entry name" value="Bin3-like"/>
</dbReference>